<dbReference type="InterPro" id="IPR017853">
    <property type="entry name" value="GH"/>
</dbReference>
<feature type="region of interest" description="Disordered" evidence="5">
    <location>
        <begin position="1"/>
        <end position="22"/>
    </location>
</feature>
<proteinExistence type="inferred from homology"/>
<dbReference type="Proteomes" id="UP001419268">
    <property type="component" value="Unassembled WGS sequence"/>
</dbReference>
<comment type="caution">
    <text evidence="7">The sequence shown here is derived from an EMBL/GenBank/DDBJ whole genome shotgun (WGS) entry which is preliminary data.</text>
</comment>
<evidence type="ECO:0000256" key="1">
    <source>
        <dbReference type="ARBA" id="ARBA00010838"/>
    </source>
</evidence>
<reference evidence="7 8" key="1">
    <citation type="submission" date="2024-01" db="EMBL/GenBank/DDBJ databases">
        <title>Genome assemblies of Stephania.</title>
        <authorList>
            <person name="Yang L."/>
        </authorList>
    </citation>
    <scope>NUCLEOTIDE SEQUENCE [LARGE SCALE GENOMIC DNA]</scope>
    <source>
        <strain evidence="7">JXDWG</strain>
        <tissue evidence="7">Leaf</tissue>
    </source>
</reference>
<protein>
    <recommendedName>
        <fullName evidence="9">Beta-glucosidase</fullName>
    </recommendedName>
</protein>
<evidence type="ECO:0000256" key="2">
    <source>
        <dbReference type="ARBA" id="ARBA00022801"/>
    </source>
</evidence>
<name>A0AAP0L888_9MAGN</name>
<dbReference type="GO" id="GO:0008422">
    <property type="term" value="F:beta-glucosidase activity"/>
    <property type="evidence" value="ECO:0007669"/>
    <property type="project" value="TreeGrafter"/>
</dbReference>
<evidence type="ECO:0000313" key="7">
    <source>
        <dbReference type="EMBL" id="KAK9166281.1"/>
    </source>
</evidence>
<evidence type="ECO:0000256" key="5">
    <source>
        <dbReference type="SAM" id="MobiDB-lite"/>
    </source>
</evidence>
<organism evidence="7 8">
    <name type="scientific">Stephania cephalantha</name>
    <dbReference type="NCBI Taxonomy" id="152367"/>
    <lineage>
        <taxon>Eukaryota</taxon>
        <taxon>Viridiplantae</taxon>
        <taxon>Streptophyta</taxon>
        <taxon>Embryophyta</taxon>
        <taxon>Tracheophyta</taxon>
        <taxon>Spermatophyta</taxon>
        <taxon>Magnoliopsida</taxon>
        <taxon>Ranunculales</taxon>
        <taxon>Menispermaceae</taxon>
        <taxon>Menispermoideae</taxon>
        <taxon>Cissampelideae</taxon>
        <taxon>Stephania</taxon>
    </lineage>
</organism>
<dbReference type="InterPro" id="IPR001360">
    <property type="entry name" value="Glyco_hydro_1"/>
</dbReference>
<keyword evidence="6" id="KW-0812">Transmembrane</keyword>
<keyword evidence="3" id="KW-0326">Glycosidase</keyword>
<evidence type="ECO:0000313" key="8">
    <source>
        <dbReference type="Proteomes" id="UP001419268"/>
    </source>
</evidence>
<dbReference type="GO" id="GO:0005975">
    <property type="term" value="P:carbohydrate metabolic process"/>
    <property type="evidence" value="ECO:0007669"/>
    <property type="project" value="InterPro"/>
</dbReference>
<gene>
    <name evidence="7" type="ORF">Scep_001472</name>
</gene>
<evidence type="ECO:0000256" key="4">
    <source>
        <dbReference type="RuleBase" id="RU003690"/>
    </source>
</evidence>
<dbReference type="Gene3D" id="3.20.20.80">
    <property type="entry name" value="Glycosidases"/>
    <property type="match status" value="2"/>
</dbReference>
<comment type="similarity">
    <text evidence="1 4">Belongs to the glycosyl hydrolase 1 family.</text>
</comment>
<evidence type="ECO:0000256" key="6">
    <source>
        <dbReference type="SAM" id="Phobius"/>
    </source>
</evidence>
<accession>A0AAP0L888</accession>
<keyword evidence="6" id="KW-0472">Membrane</keyword>
<evidence type="ECO:0000256" key="3">
    <source>
        <dbReference type="ARBA" id="ARBA00023295"/>
    </source>
</evidence>
<dbReference type="PANTHER" id="PTHR10353:SF137">
    <property type="entry name" value="MYROSINASE 3-RELATED"/>
    <property type="match status" value="1"/>
</dbReference>
<dbReference type="AlphaFoldDB" id="A0AAP0L888"/>
<dbReference type="SUPFAM" id="SSF51445">
    <property type="entry name" value="(Trans)glycosidases"/>
    <property type="match status" value="2"/>
</dbReference>
<keyword evidence="6" id="KW-1133">Transmembrane helix</keyword>
<dbReference type="Pfam" id="PF00232">
    <property type="entry name" value="Glyco_hydro_1"/>
    <property type="match status" value="2"/>
</dbReference>
<keyword evidence="2" id="KW-0378">Hydrolase</keyword>
<dbReference type="PANTHER" id="PTHR10353">
    <property type="entry name" value="GLYCOSYL HYDROLASE"/>
    <property type="match status" value="1"/>
</dbReference>
<evidence type="ECO:0008006" key="9">
    <source>
        <dbReference type="Google" id="ProtNLM"/>
    </source>
</evidence>
<keyword evidence="8" id="KW-1185">Reference proteome</keyword>
<dbReference type="EMBL" id="JBBNAG010000001">
    <property type="protein sequence ID" value="KAK9166281.1"/>
    <property type="molecule type" value="Genomic_DNA"/>
</dbReference>
<sequence>MQAGRKIPTMSTSTRNLNGDRCGGREKISYPYGYEDRKKNIFAEEYPRGSLPKMVRVMRLLPSFIFYMCTHTVIIVVAYSQLSNGLKSRSDFPTGFVFDAGSSAYQIEGAADEDGRKPGIWNTYTHAVVYVSKLSTLTWVKQARDLKFLDPLVYGDYPTTMRNIVGSRLSLFTKNESEQLKSSCDFIGLDHYSAYPTEDLP</sequence>
<feature type="transmembrane region" description="Helical" evidence="6">
    <location>
        <begin position="60"/>
        <end position="79"/>
    </location>
</feature>